<evidence type="ECO:0000313" key="2">
    <source>
        <dbReference type="Proteomes" id="UP000052268"/>
    </source>
</evidence>
<organism evidence="1 2">
    <name type="scientific">Novosphingobium barchaimii LL02</name>
    <dbReference type="NCBI Taxonomy" id="1114963"/>
    <lineage>
        <taxon>Bacteria</taxon>
        <taxon>Pseudomonadati</taxon>
        <taxon>Pseudomonadota</taxon>
        <taxon>Alphaproteobacteria</taxon>
        <taxon>Sphingomonadales</taxon>
        <taxon>Sphingomonadaceae</taxon>
        <taxon>Novosphingobium</taxon>
    </lineage>
</organism>
<dbReference type="OrthoDB" id="9792021at2"/>
<proteinExistence type="predicted"/>
<dbReference type="AlphaFoldDB" id="A0A0J7XYL0"/>
<dbReference type="RefSeq" id="WP_059150965.1">
    <property type="nucleotide sequence ID" value="NZ_KQ130453.1"/>
</dbReference>
<dbReference type="EMBL" id="JACU01000004">
    <property type="protein sequence ID" value="KMS56624.1"/>
    <property type="molecule type" value="Genomic_DNA"/>
</dbReference>
<keyword evidence="2" id="KW-1185">Reference proteome</keyword>
<name>A0A0J7XYL0_9SPHN</name>
<reference evidence="1 2" key="1">
    <citation type="journal article" date="2015" name="G3 (Bethesda)">
        <title>Insights into Ongoing Evolution of the Hexachlorocyclohexane Catabolic Pathway from Comparative Genomics of Ten Sphingomonadaceae Strains.</title>
        <authorList>
            <person name="Pearce S.L."/>
            <person name="Oakeshott J.G."/>
            <person name="Pandey G."/>
        </authorList>
    </citation>
    <scope>NUCLEOTIDE SEQUENCE [LARGE SCALE GENOMIC DNA]</scope>
    <source>
        <strain evidence="1 2">LL02</strain>
    </source>
</reference>
<protein>
    <submittedName>
        <fullName evidence="1">Uncharacterized protein</fullName>
    </submittedName>
</protein>
<comment type="caution">
    <text evidence="1">The sequence shown here is derived from an EMBL/GenBank/DDBJ whole genome shotgun (WGS) entry which is preliminary data.</text>
</comment>
<dbReference type="PATRIC" id="fig|1114963.3.peg.1618"/>
<sequence>MKPPLFIIPTRAAAALAGPFLAQDRSGPSDAAGLPRFEGAKIRGYRQPSLNEIVIPTGAIADENHLKAALHPGGEAEHVDYVVRPAVAPIAVDRYYRAMLEGAGCTTVLTCTGEGACGPDRGSLILNSGKVAPTGLADGIFSDKMRVIVARRRDHWVLMHTNTGSDAAHIYVASITGATEASAPDAPR</sequence>
<gene>
    <name evidence="1" type="ORF">V474_14035</name>
</gene>
<dbReference type="Proteomes" id="UP000052268">
    <property type="component" value="Unassembled WGS sequence"/>
</dbReference>
<evidence type="ECO:0000313" key="1">
    <source>
        <dbReference type="EMBL" id="KMS56624.1"/>
    </source>
</evidence>
<accession>A0A0J7XYL0</accession>